<evidence type="ECO:0000256" key="9">
    <source>
        <dbReference type="ARBA" id="ARBA00048819"/>
    </source>
</evidence>
<evidence type="ECO:0000313" key="14">
    <source>
        <dbReference type="EMBL" id="RZO18674.1"/>
    </source>
</evidence>
<dbReference type="EC" id="6.3.2.2" evidence="3 10"/>
<evidence type="ECO:0000313" key="15">
    <source>
        <dbReference type="Proteomes" id="UP000318359"/>
    </source>
</evidence>
<dbReference type="PANTHER" id="PTHR38761:SF1">
    <property type="entry name" value="GLUTAMATE--CYSTEINE LIGASE"/>
    <property type="match status" value="1"/>
</dbReference>
<dbReference type="EMBL" id="SHBM01000005">
    <property type="protein sequence ID" value="RZO18674.1"/>
    <property type="molecule type" value="Genomic_DNA"/>
</dbReference>
<comment type="similarity">
    <text evidence="2">Belongs to the glutamate--cysteine ligase type 1 family. Type 1 subfamily.</text>
</comment>
<evidence type="ECO:0000256" key="6">
    <source>
        <dbReference type="ARBA" id="ARBA00022684"/>
    </source>
</evidence>
<name>A0A520MBS6_9GAMM</name>
<dbReference type="GO" id="GO:0004357">
    <property type="term" value="F:glutamate-cysteine ligase activity"/>
    <property type="evidence" value="ECO:0007669"/>
    <property type="project" value="UniProtKB-UniRule"/>
</dbReference>
<evidence type="ECO:0000256" key="2">
    <source>
        <dbReference type="ARBA" id="ARBA00008772"/>
    </source>
</evidence>
<dbReference type="NCBIfam" id="TIGR01434">
    <property type="entry name" value="glu_cys_ligase"/>
    <property type="match status" value="1"/>
</dbReference>
<accession>A0A520MBS6</accession>
<sequence>MFNDNFVSQLNLWSQKTEVSSLKLNRGIEREMLRVSANGSISQKSHPSSLGSPLTNPYITTDFAEALIELVTPKFPSVDSLYQCLHELHVFTSKNIDQDELLWAYSMPCKINSEDEINIANYGQNDSGMLKHIYRKGLKVRYGSIMQCVSGIHYNFSINPESYGAILGENFCQDNVNELYLGLIRNFKRNFWFILSQFGASSVIDKSFVLNREHNLDQLNDDDLFLENATSLRMSNIGYQSPIQSSLDIRYNSLNDFIESVKIGIKNAHPDFSELGLFDSNNNRQQISDGIIQIENELYDTIRPKRSSTDGLRPAVALKENGIEYVEVRGVDINPNELCGISKDQMYLLDLFLLHCAINESPEICPEESIKLQKNHADMVANGQNHSTIISYKGKDITCDDALSNLVNELNILANELDKEGDNYSGALSRIIKGESQSAVILKSLGDSLSFSEMALTKSMQNTNDLRQNNTLDLGYLNSESIKSIKEFENIENNSTKDIEAYVKKYNAQI</sequence>
<gene>
    <name evidence="14" type="primary">gshA</name>
    <name evidence="14" type="ORF">EVB00_00720</name>
</gene>
<comment type="pathway">
    <text evidence="1 12">Sulfur metabolism; glutathione biosynthesis; glutathione from L-cysteine and L-glutamate: step 1/2.</text>
</comment>
<evidence type="ECO:0000256" key="10">
    <source>
        <dbReference type="NCBIfam" id="TIGR01434"/>
    </source>
</evidence>
<proteinExistence type="inferred from homology"/>
<organism evidence="14 15">
    <name type="scientific">SAR86 cluster bacterium</name>
    <dbReference type="NCBI Taxonomy" id="2030880"/>
    <lineage>
        <taxon>Bacteria</taxon>
        <taxon>Pseudomonadati</taxon>
        <taxon>Pseudomonadota</taxon>
        <taxon>Gammaproteobacteria</taxon>
        <taxon>SAR86 cluster</taxon>
    </lineage>
</organism>
<evidence type="ECO:0000256" key="3">
    <source>
        <dbReference type="ARBA" id="ARBA00012220"/>
    </source>
</evidence>
<evidence type="ECO:0000256" key="1">
    <source>
        <dbReference type="ARBA" id="ARBA00005006"/>
    </source>
</evidence>
<evidence type="ECO:0000256" key="8">
    <source>
        <dbReference type="ARBA" id="ARBA00022840"/>
    </source>
</evidence>
<dbReference type="UniPathway" id="UPA00142">
    <property type="reaction ID" value="UER00209"/>
</dbReference>
<dbReference type="GO" id="GO:0046872">
    <property type="term" value="F:metal ion binding"/>
    <property type="evidence" value="ECO:0007669"/>
    <property type="project" value="TreeGrafter"/>
</dbReference>
<evidence type="ECO:0000256" key="11">
    <source>
        <dbReference type="RuleBase" id="RU003544"/>
    </source>
</evidence>
<feature type="domain" description="Glutamate--cysteine ligase" evidence="13">
    <location>
        <begin position="20"/>
        <end position="377"/>
    </location>
</feature>
<evidence type="ECO:0000256" key="7">
    <source>
        <dbReference type="ARBA" id="ARBA00022741"/>
    </source>
</evidence>
<dbReference type="AlphaFoldDB" id="A0A520MBS6"/>
<keyword evidence="6 11" id="KW-0317">Glutathione biosynthesis</keyword>
<reference evidence="14 15" key="1">
    <citation type="submission" date="2019-02" db="EMBL/GenBank/DDBJ databases">
        <title>Prokaryotic population dynamics and viral predation in marine succession experiment using metagenomics: the confinement effect.</title>
        <authorList>
            <person name="Haro-Moreno J.M."/>
            <person name="Rodriguez-Valera F."/>
            <person name="Lopez-Perez M."/>
        </authorList>
    </citation>
    <scope>NUCLEOTIDE SEQUENCE [LARGE SCALE GENOMIC DNA]</scope>
    <source>
        <strain evidence="14">MED-G167</strain>
    </source>
</reference>
<dbReference type="PANTHER" id="PTHR38761">
    <property type="entry name" value="GLUTAMATE--CYSTEINE LIGASE"/>
    <property type="match status" value="1"/>
</dbReference>
<keyword evidence="5 11" id="KW-0436">Ligase</keyword>
<dbReference type="InterPro" id="IPR007370">
    <property type="entry name" value="Glu_cys_ligase"/>
</dbReference>
<evidence type="ECO:0000256" key="12">
    <source>
        <dbReference type="RuleBase" id="RU004391"/>
    </source>
</evidence>
<protein>
    <recommendedName>
        <fullName evidence="4 10">Glutamate--cysteine ligase</fullName>
        <ecNumber evidence="3 10">6.3.2.2</ecNumber>
    </recommendedName>
</protein>
<comment type="caution">
    <text evidence="14">The sequence shown here is derived from an EMBL/GenBank/DDBJ whole genome shotgun (WGS) entry which is preliminary data.</text>
</comment>
<dbReference type="GO" id="GO:0006750">
    <property type="term" value="P:glutathione biosynthetic process"/>
    <property type="evidence" value="ECO:0007669"/>
    <property type="project" value="UniProtKB-UniRule"/>
</dbReference>
<dbReference type="Gene3D" id="3.30.590.20">
    <property type="match status" value="1"/>
</dbReference>
<dbReference type="GO" id="GO:0005829">
    <property type="term" value="C:cytosol"/>
    <property type="evidence" value="ECO:0007669"/>
    <property type="project" value="TreeGrafter"/>
</dbReference>
<evidence type="ECO:0000256" key="5">
    <source>
        <dbReference type="ARBA" id="ARBA00022598"/>
    </source>
</evidence>
<keyword evidence="7" id="KW-0547">Nucleotide-binding</keyword>
<dbReference type="Proteomes" id="UP000318359">
    <property type="component" value="Unassembled WGS sequence"/>
</dbReference>
<evidence type="ECO:0000259" key="13">
    <source>
        <dbReference type="Pfam" id="PF04262"/>
    </source>
</evidence>
<dbReference type="GO" id="GO:0005524">
    <property type="term" value="F:ATP binding"/>
    <property type="evidence" value="ECO:0007669"/>
    <property type="project" value="UniProtKB-KW"/>
</dbReference>
<comment type="catalytic activity">
    <reaction evidence="9 12">
        <text>L-cysteine + L-glutamate + ATP = gamma-L-glutamyl-L-cysteine + ADP + phosphate + H(+)</text>
        <dbReference type="Rhea" id="RHEA:13285"/>
        <dbReference type="ChEBI" id="CHEBI:15378"/>
        <dbReference type="ChEBI" id="CHEBI:29985"/>
        <dbReference type="ChEBI" id="CHEBI:30616"/>
        <dbReference type="ChEBI" id="CHEBI:35235"/>
        <dbReference type="ChEBI" id="CHEBI:43474"/>
        <dbReference type="ChEBI" id="CHEBI:58173"/>
        <dbReference type="ChEBI" id="CHEBI:456216"/>
        <dbReference type="EC" id="6.3.2.2"/>
    </reaction>
</comment>
<evidence type="ECO:0000256" key="4">
    <source>
        <dbReference type="ARBA" id="ARBA00014618"/>
    </source>
</evidence>
<dbReference type="Pfam" id="PF04262">
    <property type="entry name" value="Glu_cys_ligase"/>
    <property type="match status" value="1"/>
</dbReference>
<dbReference type="InterPro" id="IPR014746">
    <property type="entry name" value="Gln_synth/guanido_kin_cat_dom"/>
</dbReference>
<dbReference type="InterPro" id="IPR006334">
    <property type="entry name" value="Glut_cys_ligase"/>
</dbReference>
<keyword evidence="8" id="KW-0067">ATP-binding</keyword>
<dbReference type="SUPFAM" id="SSF55931">
    <property type="entry name" value="Glutamine synthetase/guanido kinase"/>
    <property type="match status" value="1"/>
</dbReference>